<dbReference type="InterPro" id="IPR036291">
    <property type="entry name" value="NAD(P)-bd_dom_sf"/>
</dbReference>
<reference evidence="2 3" key="1">
    <citation type="submission" date="2016-04" db="EMBL/GenBank/DDBJ databases">
        <authorList>
            <person name="Chen L."/>
            <person name="Zhuang W."/>
            <person name="Wang G."/>
        </authorList>
    </citation>
    <scope>NUCLEOTIDE SEQUENCE [LARGE SCALE GENOMIC DNA]</scope>
    <source>
        <strain evidence="3">GR20</strain>
    </source>
</reference>
<dbReference type="PANTHER" id="PTHR43162">
    <property type="match status" value="1"/>
</dbReference>
<dbReference type="SUPFAM" id="SSF51735">
    <property type="entry name" value="NAD(P)-binding Rossmann-fold domains"/>
    <property type="match status" value="1"/>
</dbReference>
<name>A0ABX3NQ75_9BACT</name>
<evidence type="ECO:0000259" key="1">
    <source>
        <dbReference type="Pfam" id="PF05368"/>
    </source>
</evidence>
<dbReference type="Proteomes" id="UP000192277">
    <property type="component" value="Unassembled WGS sequence"/>
</dbReference>
<accession>A0ABX3NQ75</accession>
<evidence type="ECO:0000313" key="3">
    <source>
        <dbReference type="Proteomes" id="UP000192277"/>
    </source>
</evidence>
<dbReference type="Gene3D" id="3.90.25.10">
    <property type="entry name" value="UDP-galactose 4-epimerase, domain 1"/>
    <property type="match status" value="1"/>
</dbReference>
<gene>
    <name evidence="2" type="ORF">A4D02_13000</name>
</gene>
<keyword evidence="3" id="KW-1185">Reference proteome</keyword>
<dbReference type="RefSeq" id="WP_014220783.1">
    <property type="nucleotide sequence ID" value="NZ_LWBO01000044.1"/>
</dbReference>
<protein>
    <recommendedName>
        <fullName evidence="1">NmrA-like domain-containing protein</fullName>
    </recommendedName>
</protein>
<feature type="domain" description="NmrA-like" evidence="1">
    <location>
        <begin position="2"/>
        <end position="223"/>
    </location>
</feature>
<dbReference type="InterPro" id="IPR008030">
    <property type="entry name" value="NmrA-like"/>
</dbReference>
<dbReference type="InterPro" id="IPR051604">
    <property type="entry name" value="Ergot_Alk_Oxidoreductase"/>
</dbReference>
<comment type="caution">
    <text evidence="2">The sequence shown here is derived from an EMBL/GenBank/DDBJ whole genome shotgun (WGS) entry which is preliminary data.</text>
</comment>
<dbReference type="PANTHER" id="PTHR43162:SF1">
    <property type="entry name" value="PRESTALK A DIFFERENTIATION PROTEIN A"/>
    <property type="match status" value="1"/>
</dbReference>
<sequence length="296" mass="32296">MKITVTGSLGNISRSLTQKLVAQGHQVSVISSNASKAEDIKKLQATPLIGSLEDYEFVKQSFQGSDAVYLMIPHNFSAPDYKAFTITVGKNYARAIRETGISYVVNLSSSGSPLAGQPPLVNYQNLESFLDELPALNVLHLRPGGFYSNFYGSIGLIKYQGIIGNNYDDRVNMVLSHPEDIADAAAEAFSKPSFTGKNVQYIISDTLNGRQIAQMLGTAIGKPDLAWVQFTDDQLLQGLLQNGFSKDAAQHYIVDMGIAIRDGLLAAHYAQHAKEVFGSRNFSAFAEDFARVYQQG</sequence>
<dbReference type="Gene3D" id="3.40.50.720">
    <property type="entry name" value="NAD(P)-binding Rossmann-like Domain"/>
    <property type="match status" value="1"/>
</dbReference>
<proteinExistence type="predicted"/>
<dbReference type="EMBL" id="LWBO01000044">
    <property type="protein sequence ID" value="OQP42481.1"/>
    <property type="molecule type" value="Genomic_DNA"/>
</dbReference>
<organism evidence="2 3">
    <name type="scientific">Niastella koreensis</name>
    <dbReference type="NCBI Taxonomy" id="354356"/>
    <lineage>
        <taxon>Bacteria</taxon>
        <taxon>Pseudomonadati</taxon>
        <taxon>Bacteroidota</taxon>
        <taxon>Chitinophagia</taxon>
        <taxon>Chitinophagales</taxon>
        <taxon>Chitinophagaceae</taxon>
        <taxon>Niastella</taxon>
    </lineage>
</organism>
<evidence type="ECO:0000313" key="2">
    <source>
        <dbReference type="EMBL" id="OQP42481.1"/>
    </source>
</evidence>
<dbReference type="Pfam" id="PF05368">
    <property type="entry name" value="NmrA"/>
    <property type="match status" value="1"/>
</dbReference>